<evidence type="ECO:0008006" key="3">
    <source>
        <dbReference type="Google" id="ProtNLM"/>
    </source>
</evidence>
<dbReference type="AlphaFoldDB" id="A0A6A8A513"/>
<evidence type="ECO:0000313" key="1">
    <source>
        <dbReference type="EMBL" id="MQY46133.1"/>
    </source>
</evidence>
<proteinExistence type="predicted"/>
<protein>
    <recommendedName>
        <fullName evidence="3">Glycosyltransferase family 2 protein</fullName>
    </recommendedName>
</protein>
<keyword evidence="2" id="KW-1185">Reference proteome</keyword>
<dbReference type="EMBL" id="WIXI01000039">
    <property type="protein sequence ID" value="MQY46133.1"/>
    <property type="molecule type" value="Genomic_DNA"/>
</dbReference>
<evidence type="ECO:0000313" key="2">
    <source>
        <dbReference type="Proteomes" id="UP000435138"/>
    </source>
</evidence>
<name>A0A6A8A513_9HYPH</name>
<dbReference type="Proteomes" id="UP000435138">
    <property type="component" value="Unassembled WGS sequence"/>
</dbReference>
<gene>
    <name evidence="1" type="ORF">GAO09_08705</name>
</gene>
<accession>A0A6A8A513</accession>
<reference evidence="1 2" key="1">
    <citation type="submission" date="2019-11" db="EMBL/GenBank/DDBJ databases">
        <title>Genome analysis of Rhizobacterium cereale a novel genus and species isolated from maize roots in North Spain.</title>
        <authorList>
            <person name="Menendez E."/>
            <person name="Flores-Felix J.D."/>
            <person name="Ramirez-Bahena M.-H."/>
            <person name="Igual J.M."/>
            <person name="Garcia-Fraile P."/>
            <person name="Peix A."/>
            <person name="Velazquez E."/>
        </authorList>
    </citation>
    <scope>NUCLEOTIDE SEQUENCE [LARGE SCALE GENOMIC DNA]</scope>
    <source>
        <strain evidence="1 2">RZME27</strain>
    </source>
</reference>
<comment type="caution">
    <text evidence="1">The sequence shown here is derived from an EMBL/GenBank/DDBJ whole genome shotgun (WGS) entry which is preliminary data.</text>
</comment>
<sequence length="313" mass="34133">MPDQIEKISEKCSVILMPIGPNSSPHNITDTIESIYSFSTKDTVLVLVDETRSGLKKAQLSNQMAITICRAEPATGYSVRGRLYTNLSKAIKTVVKNYKFDVLLRMDDDALMIGEGAQNDAAKAFSLDPSIGALGSFRHTCLGHPRDFRPAARRLAFESSWLGMVKSPRLARRLRQIREIALTNGYEPGEHSLGAACFYSHTALVAMLDGGLLGCEDLATTSLCDDQLFGLLVVAAGFRSADFAGDGEPLGLTWRGLPASPSKLVQMNKKIVHSVKSHNGRDEANLRADFARLRQAKMLITAAHITTARQSEP</sequence>
<dbReference type="SUPFAM" id="SSF53448">
    <property type="entry name" value="Nucleotide-diphospho-sugar transferases"/>
    <property type="match status" value="1"/>
</dbReference>
<dbReference type="InterPro" id="IPR029044">
    <property type="entry name" value="Nucleotide-diphossugar_trans"/>
</dbReference>
<dbReference type="RefSeq" id="WP_153353636.1">
    <property type="nucleotide sequence ID" value="NZ_JAYKOO010000012.1"/>
</dbReference>
<organism evidence="1 2">
    <name type="scientific">Endobacterium cereale</name>
    <dbReference type="NCBI Taxonomy" id="2663029"/>
    <lineage>
        <taxon>Bacteria</taxon>
        <taxon>Pseudomonadati</taxon>
        <taxon>Pseudomonadota</taxon>
        <taxon>Alphaproteobacteria</taxon>
        <taxon>Hyphomicrobiales</taxon>
        <taxon>Rhizobiaceae</taxon>
        <taxon>Endobacterium</taxon>
    </lineage>
</organism>